<dbReference type="PROSITE" id="PS51257">
    <property type="entry name" value="PROKAR_LIPOPROTEIN"/>
    <property type="match status" value="1"/>
</dbReference>
<evidence type="ECO:0000256" key="1">
    <source>
        <dbReference type="SAM" id="MobiDB-lite"/>
    </source>
</evidence>
<evidence type="ECO:0000313" key="3">
    <source>
        <dbReference type="EMBL" id="NOE18377.1"/>
    </source>
</evidence>
<accession>A0AA90YT43</accession>
<dbReference type="SUPFAM" id="SSF110997">
    <property type="entry name" value="Sporulation related repeat"/>
    <property type="match status" value="1"/>
</dbReference>
<feature type="compositionally biased region" description="Low complexity" evidence="1">
    <location>
        <begin position="204"/>
        <end position="221"/>
    </location>
</feature>
<feature type="region of interest" description="Disordered" evidence="1">
    <location>
        <begin position="32"/>
        <end position="64"/>
    </location>
</feature>
<gene>
    <name evidence="3" type="ORF">GS634_09605</name>
</gene>
<dbReference type="InterPro" id="IPR007730">
    <property type="entry name" value="SPOR-like_dom"/>
</dbReference>
<dbReference type="AlphaFoldDB" id="A0AA90YT43"/>
<feature type="compositionally biased region" description="Acidic residues" evidence="1">
    <location>
        <begin position="223"/>
        <end position="236"/>
    </location>
</feature>
<dbReference type="PROSITE" id="PS51724">
    <property type="entry name" value="SPOR"/>
    <property type="match status" value="1"/>
</dbReference>
<name>A0AA90YT43_9RHOB</name>
<evidence type="ECO:0000259" key="2">
    <source>
        <dbReference type="PROSITE" id="PS51724"/>
    </source>
</evidence>
<feature type="compositionally biased region" description="Low complexity" evidence="1">
    <location>
        <begin position="262"/>
        <end position="301"/>
    </location>
</feature>
<feature type="region of interest" description="Disordered" evidence="1">
    <location>
        <begin position="151"/>
        <end position="327"/>
    </location>
</feature>
<dbReference type="GO" id="GO:0042834">
    <property type="term" value="F:peptidoglycan binding"/>
    <property type="evidence" value="ECO:0007669"/>
    <property type="project" value="InterPro"/>
</dbReference>
<dbReference type="Gene3D" id="3.30.70.1070">
    <property type="entry name" value="Sporulation related repeat"/>
    <property type="match status" value="1"/>
</dbReference>
<feature type="compositionally biased region" description="Acidic residues" evidence="1">
    <location>
        <begin position="157"/>
        <end position="169"/>
    </location>
</feature>
<sequence>MKRAIETRPGPKRLAYLALTLTILAGCEEVLSTSESTEKPEDNSGKTELLPEVTSGSQRDVEAPEVFQTTEAGLWDGRPSLGGIWVAHPDASQPERVVIKNTSNNKSVTGALFRRERNLPGPALQVSSAAAKELGMLAGAPTKVSVVALRREKLEEPSSEDAPEAEESAAETTAAVADGASDTQASAEPEKPVKRKWWQKKEPATAAAGTTAVAAGAASSSDETADDVEPASEDAETTTSTDDQVEAPAEKPAKRKWWQKKAPAAAAAGTAVAAADTATDSADVAAEAAAAVASPSLSDAPVTPPAEKPAKRKWWQKKDPAAITETPLDPVEGAAAAIDASDATPVAAATTSATPLSKPYVQIGTFSVEANAKSAAQKVRRNGLPTVVRELKTANSTVWRVLVGPATTRAERKAFQKDVKDLGFKDAFTVTD</sequence>
<protein>
    <submittedName>
        <fullName evidence="3">SPOR domain-containing protein</fullName>
    </submittedName>
</protein>
<feature type="compositionally biased region" description="Basic and acidic residues" evidence="1">
    <location>
        <begin position="36"/>
        <end position="45"/>
    </location>
</feature>
<reference evidence="3" key="1">
    <citation type="submission" date="2019-12" db="EMBL/GenBank/DDBJ databases">
        <title>Ruegeria JWLKs population differentiation of coral mucus and skeleton niches.</title>
        <authorList>
            <person name="Luo D."/>
        </authorList>
    </citation>
    <scope>NUCLEOTIDE SEQUENCE</scope>
    <source>
        <strain evidence="3">HKCCD6181</strain>
    </source>
</reference>
<organism evidence="3 4">
    <name type="scientific">Ruegeria atlantica</name>
    <dbReference type="NCBI Taxonomy" id="81569"/>
    <lineage>
        <taxon>Bacteria</taxon>
        <taxon>Pseudomonadati</taxon>
        <taxon>Pseudomonadota</taxon>
        <taxon>Alphaproteobacteria</taxon>
        <taxon>Rhodobacterales</taxon>
        <taxon>Roseobacteraceae</taxon>
        <taxon>Ruegeria</taxon>
    </lineage>
</organism>
<proteinExistence type="predicted"/>
<feature type="compositionally biased region" description="Low complexity" evidence="1">
    <location>
        <begin position="170"/>
        <end position="181"/>
    </location>
</feature>
<dbReference type="Pfam" id="PF05036">
    <property type="entry name" value="SPOR"/>
    <property type="match status" value="1"/>
</dbReference>
<dbReference type="InterPro" id="IPR036680">
    <property type="entry name" value="SPOR-like_sf"/>
</dbReference>
<feature type="domain" description="SPOR" evidence="2">
    <location>
        <begin position="353"/>
        <end position="432"/>
    </location>
</feature>
<comment type="caution">
    <text evidence="3">The sequence shown here is derived from an EMBL/GenBank/DDBJ whole genome shotgun (WGS) entry which is preliminary data.</text>
</comment>
<evidence type="ECO:0000313" key="4">
    <source>
        <dbReference type="Proteomes" id="UP000597886"/>
    </source>
</evidence>
<dbReference type="EMBL" id="WVRA01000002">
    <property type="protein sequence ID" value="NOE18377.1"/>
    <property type="molecule type" value="Genomic_DNA"/>
</dbReference>
<dbReference type="Proteomes" id="UP000597886">
    <property type="component" value="Unassembled WGS sequence"/>
</dbReference>